<keyword evidence="1" id="KW-1133">Transmembrane helix</keyword>
<protein>
    <submittedName>
        <fullName evidence="2 3">Uncharacterized protein</fullName>
    </submittedName>
</protein>
<dbReference type="EnsemblMetazoa" id="SSS_1049s_mrna">
    <property type="protein sequence ID" value="KAF7491241.1"/>
    <property type="gene ID" value="SSS_1049"/>
</dbReference>
<keyword evidence="1" id="KW-0472">Membrane</keyword>
<dbReference type="OrthoDB" id="6412922at2759"/>
<feature type="transmembrane region" description="Helical" evidence="1">
    <location>
        <begin position="31"/>
        <end position="54"/>
    </location>
</feature>
<feature type="transmembrane region" description="Helical" evidence="1">
    <location>
        <begin position="341"/>
        <end position="364"/>
    </location>
</feature>
<name>A0A834R9D7_SARSC</name>
<reference evidence="3" key="3">
    <citation type="submission" date="2022-06" db="UniProtKB">
        <authorList>
            <consortium name="EnsemblMetazoa"/>
        </authorList>
    </citation>
    <scope>IDENTIFICATION</scope>
</reference>
<accession>A0A834R9D7</accession>
<reference evidence="4" key="1">
    <citation type="journal article" date="2020" name="PLoS Negl. Trop. Dis.">
        <title>High-quality nuclear genome for Sarcoptes scabiei-A critical resource for a neglected parasite.</title>
        <authorList>
            <person name="Korhonen P.K."/>
            <person name="Gasser R.B."/>
            <person name="Ma G."/>
            <person name="Wang T."/>
            <person name="Stroehlein A.J."/>
            <person name="Young N.D."/>
            <person name="Ang C.S."/>
            <person name="Fernando D.D."/>
            <person name="Lu H.C."/>
            <person name="Taylor S."/>
            <person name="Reynolds S.L."/>
            <person name="Mofiz E."/>
            <person name="Najaraj S.H."/>
            <person name="Gowda H."/>
            <person name="Madugundu A."/>
            <person name="Renuse S."/>
            <person name="Holt D."/>
            <person name="Pandey A."/>
            <person name="Papenfuss A.T."/>
            <person name="Fischer K."/>
        </authorList>
    </citation>
    <scope>NUCLEOTIDE SEQUENCE [LARGE SCALE GENOMIC DNA]</scope>
</reference>
<organism evidence="2">
    <name type="scientific">Sarcoptes scabiei</name>
    <name type="common">Itch mite</name>
    <name type="synonym">Acarus scabiei</name>
    <dbReference type="NCBI Taxonomy" id="52283"/>
    <lineage>
        <taxon>Eukaryota</taxon>
        <taxon>Metazoa</taxon>
        <taxon>Ecdysozoa</taxon>
        <taxon>Arthropoda</taxon>
        <taxon>Chelicerata</taxon>
        <taxon>Arachnida</taxon>
        <taxon>Acari</taxon>
        <taxon>Acariformes</taxon>
        <taxon>Sarcoptiformes</taxon>
        <taxon>Astigmata</taxon>
        <taxon>Psoroptidia</taxon>
        <taxon>Sarcoptoidea</taxon>
        <taxon>Sarcoptidae</taxon>
        <taxon>Sarcoptinae</taxon>
        <taxon>Sarcoptes</taxon>
    </lineage>
</organism>
<evidence type="ECO:0000256" key="1">
    <source>
        <dbReference type="SAM" id="Phobius"/>
    </source>
</evidence>
<keyword evidence="1" id="KW-0812">Transmembrane</keyword>
<sequence length="448" mass="51395">MSPPLMRSQHGKNEPNKRYKPNDIIEVSLSYTAWIAMCLGFLFIWSNVISLIFISNKVDESRQMERTLYRFIEQEHISGIMFVVGQEILFTVDCLVSIQLNVSNEEDLSNYMKLTWNATDKMIDDARSSLEESQQSQSSSQTLTDLLNLIEAKLNTIRANLTLSTDNPTYIINSFKEIFILAELYFVEKSPQEVDNQLITSFQYIQSGPYSLFLKGMNRRFIELTYGTIYHTAPQLLNISNDIETEVSNYFYYFYTSHELIENAFTMDSRIYRRYKEFVQTKHIRIMQDNLNVNQYRLTGREYTEFVSDVEAYLLGAKEILNAALREILNDTIGSKNPTMFYAIISGIYFLVLLLCITFFVLLIRNARIKDNVCCLGTLTVPIEPDNYSTSSSQPIFSAIYHQLPPSSRIHLPHPTASLKTVSGTLSNASLSSPMLGADCYRPTPITI</sequence>
<dbReference type="EMBL" id="WVUK01000060">
    <property type="protein sequence ID" value="KAF7491241.1"/>
    <property type="molecule type" value="Genomic_DNA"/>
</dbReference>
<dbReference type="AlphaFoldDB" id="A0A834R9D7"/>
<proteinExistence type="predicted"/>
<dbReference type="Proteomes" id="UP000070412">
    <property type="component" value="Unassembled WGS sequence"/>
</dbReference>
<reference evidence="2" key="2">
    <citation type="submission" date="2020-01" db="EMBL/GenBank/DDBJ databases">
        <authorList>
            <person name="Korhonen P.K.K."/>
            <person name="Guangxu M.G."/>
            <person name="Wang T.W."/>
            <person name="Stroehlein A.J.S."/>
            <person name="Young N.D."/>
            <person name="Ang C.-S.A."/>
            <person name="Fernando D.W.F."/>
            <person name="Lu H.L."/>
            <person name="Taylor S.T."/>
            <person name="Ehtesham M.E.M."/>
            <person name="Najaraj S.H.N."/>
            <person name="Harsha G.H.G."/>
            <person name="Madugundu A.M."/>
            <person name="Renuse S.R."/>
            <person name="Holt D.H."/>
            <person name="Pandey A.P."/>
            <person name="Papenfuss A.P."/>
            <person name="Gasser R.B.G."/>
            <person name="Fischer K.F."/>
        </authorList>
    </citation>
    <scope>NUCLEOTIDE SEQUENCE</scope>
    <source>
        <strain evidence="2">SSS_KF_BRIS2020</strain>
    </source>
</reference>
<keyword evidence="4" id="KW-1185">Reference proteome</keyword>
<gene>
    <name evidence="2" type="ORF">SSS_1049</name>
</gene>
<evidence type="ECO:0000313" key="4">
    <source>
        <dbReference type="Proteomes" id="UP000070412"/>
    </source>
</evidence>
<evidence type="ECO:0000313" key="2">
    <source>
        <dbReference type="EMBL" id="KAF7491241.1"/>
    </source>
</evidence>
<evidence type="ECO:0000313" key="3">
    <source>
        <dbReference type="EnsemblMetazoa" id="KAF7491241.1"/>
    </source>
</evidence>